<dbReference type="EMBL" id="CM001880">
    <property type="protein sequence ID" value="EOY00598.1"/>
    <property type="molecule type" value="Genomic_DNA"/>
</dbReference>
<gene>
    <name evidence="1" type="ORF">TCM_010482</name>
</gene>
<accession>A0A061E7I9</accession>
<dbReference type="AlphaFoldDB" id="A0A061E7I9"/>
<protein>
    <submittedName>
        <fullName evidence="1">Uncharacterized protein</fullName>
    </submittedName>
</protein>
<organism evidence="1 2">
    <name type="scientific">Theobroma cacao</name>
    <name type="common">Cacao</name>
    <name type="synonym">Cocoa</name>
    <dbReference type="NCBI Taxonomy" id="3641"/>
    <lineage>
        <taxon>Eukaryota</taxon>
        <taxon>Viridiplantae</taxon>
        <taxon>Streptophyta</taxon>
        <taxon>Embryophyta</taxon>
        <taxon>Tracheophyta</taxon>
        <taxon>Spermatophyta</taxon>
        <taxon>Magnoliopsida</taxon>
        <taxon>eudicotyledons</taxon>
        <taxon>Gunneridae</taxon>
        <taxon>Pentapetalae</taxon>
        <taxon>rosids</taxon>
        <taxon>malvids</taxon>
        <taxon>Malvales</taxon>
        <taxon>Malvaceae</taxon>
        <taxon>Byttnerioideae</taxon>
        <taxon>Theobroma</taxon>
    </lineage>
</organism>
<dbReference type="HOGENOM" id="CLU_2350888_0_0_1"/>
<dbReference type="Proteomes" id="UP000026915">
    <property type="component" value="Chromosome 2"/>
</dbReference>
<reference evidence="1 2" key="1">
    <citation type="journal article" date="2013" name="Genome Biol.">
        <title>The genome sequence of the most widely cultivated cacao type and its use to identify candidate genes regulating pod color.</title>
        <authorList>
            <person name="Motamayor J.C."/>
            <person name="Mockaitis K."/>
            <person name="Schmutz J."/>
            <person name="Haiminen N."/>
            <person name="Iii D.L."/>
            <person name="Cornejo O."/>
            <person name="Findley S.D."/>
            <person name="Zheng P."/>
            <person name="Utro F."/>
            <person name="Royaert S."/>
            <person name="Saski C."/>
            <person name="Jenkins J."/>
            <person name="Podicheti R."/>
            <person name="Zhao M."/>
            <person name="Scheffler B.E."/>
            <person name="Stack J.C."/>
            <person name="Feltus F.A."/>
            <person name="Mustiga G.M."/>
            <person name="Amores F."/>
            <person name="Phillips W."/>
            <person name="Marelli J.P."/>
            <person name="May G.D."/>
            <person name="Shapiro H."/>
            <person name="Ma J."/>
            <person name="Bustamante C.D."/>
            <person name="Schnell R.J."/>
            <person name="Main D."/>
            <person name="Gilbert D."/>
            <person name="Parida L."/>
            <person name="Kuhn D.N."/>
        </authorList>
    </citation>
    <scope>NUCLEOTIDE SEQUENCE [LARGE SCALE GENOMIC DNA]</scope>
    <source>
        <strain evidence="2">cv. Matina 1-6</strain>
    </source>
</reference>
<evidence type="ECO:0000313" key="2">
    <source>
        <dbReference type="Proteomes" id="UP000026915"/>
    </source>
</evidence>
<name>A0A061E7I9_THECC</name>
<evidence type="ECO:0000313" key="1">
    <source>
        <dbReference type="EMBL" id="EOY00598.1"/>
    </source>
</evidence>
<dbReference type="Gramene" id="EOY00598">
    <property type="protein sequence ID" value="EOY00598"/>
    <property type="gene ID" value="TCM_010482"/>
</dbReference>
<keyword evidence="2" id="KW-1185">Reference proteome</keyword>
<proteinExistence type="predicted"/>
<sequence length="97" mass="10860">MIGTQLQVSVCFHDVQTSRYKNSLLPFSSLELGINVNSLQQQLVQQKIQAFCSKAVKKISARASSCEGRLIRKLLPSCKFETASVRRGNLFRSLRAT</sequence>
<dbReference type="InParanoid" id="A0A061E7I9"/>